<dbReference type="HAMAP" id="MF_01820">
    <property type="entry name" value="GTPase_RsgA"/>
    <property type="match status" value="1"/>
</dbReference>
<dbReference type="SUPFAM" id="SSF52540">
    <property type="entry name" value="P-loop containing nucleoside triphosphate hydrolases"/>
    <property type="match status" value="1"/>
</dbReference>
<dbReference type="InterPro" id="IPR012340">
    <property type="entry name" value="NA-bd_OB-fold"/>
</dbReference>
<dbReference type="InterPro" id="IPR006196">
    <property type="entry name" value="RNA-binding_domain_S1_IF1"/>
</dbReference>
<dbReference type="AlphaFoldDB" id="A0A517S8P7"/>
<evidence type="ECO:0000313" key="10">
    <source>
        <dbReference type="Proteomes" id="UP000315700"/>
    </source>
</evidence>
<feature type="binding site" evidence="3">
    <location>
        <position position="342"/>
    </location>
    <ligand>
        <name>Zn(2+)</name>
        <dbReference type="ChEBI" id="CHEBI:29105"/>
    </ligand>
</feature>
<feature type="binding site" evidence="3">
    <location>
        <position position="329"/>
    </location>
    <ligand>
        <name>Zn(2+)</name>
        <dbReference type="ChEBI" id="CHEBI:29105"/>
    </ligand>
</feature>
<reference evidence="9 10" key="1">
    <citation type="submission" date="2019-02" db="EMBL/GenBank/DDBJ databases">
        <title>Deep-cultivation of Planctomycetes and their phenomic and genomic characterization uncovers novel biology.</title>
        <authorList>
            <person name="Wiegand S."/>
            <person name="Jogler M."/>
            <person name="Boedeker C."/>
            <person name="Pinto D."/>
            <person name="Vollmers J."/>
            <person name="Rivas-Marin E."/>
            <person name="Kohn T."/>
            <person name="Peeters S.H."/>
            <person name="Heuer A."/>
            <person name="Rast P."/>
            <person name="Oberbeckmann S."/>
            <person name="Bunk B."/>
            <person name="Jeske O."/>
            <person name="Meyerdierks A."/>
            <person name="Storesund J.E."/>
            <person name="Kallscheuer N."/>
            <person name="Luecker S."/>
            <person name="Lage O.M."/>
            <person name="Pohl T."/>
            <person name="Merkel B.J."/>
            <person name="Hornburger P."/>
            <person name="Mueller R.-W."/>
            <person name="Bruemmer F."/>
            <person name="Labrenz M."/>
            <person name="Spormann A.M."/>
            <person name="Op den Camp H."/>
            <person name="Overmann J."/>
            <person name="Amann R."/>
            <person name="Jetten M.S.M."/>
            <person name="Mascher T."/>
            <person name="Medema M.H."/>
            <person name="Devos D.P."/>
            <person name="Kaster A.-K."/>
            <person name="Ovreas L."/>
            <person name="Rohde M."/>
            <person name="Galperin M.Y."/>
            <person name="Jogler C."/>
        </authorList>
    </citation>
    <scope>NUCLEOTIDE SEQUENCE [LARGE SCALE GENOMIC DNA]</scope>
    <source>
        <strain evidence="9 10">Pan44</strain>
    </source>
</reference>
<keyword evidence="3" id="KW-0699">rRNA-binding</keyword>
<keyword evidence="4" id="KW-0396">Initiation factor</keyword>
<feature type="domain" description="S1-like" evidence="6">
    <location>
        <begin position="75"/>
        <end position="147"/>
    </location>
</feature>
<keyword evidence="3" id="KW-0862">Zinc</keyword>
<dbReference type="InParanoid" id="A0A517S8P7"/>
<feature type="compositionally biased region" description="Basic residues" evidence="5">
    <location>
        <begin position="8"/>
        <end position="20"/>
    </location>
</feature>
<dbReference type="EC" id="3.6.1.-" evidence="3"/>
<feature type="domain" description="CP-type G" evidence="8">
    <location>
        <begin position="147"/>
        <end position="305"/>
    </location>
</feature>
<organism evidence="9 10">
    <name type="scientific">Caulifigura coniformis</name>
    <dbReference type="NCBI Taxonomy" id="2527983"/>
    <lineage>
        <taxon>Bacteria</taxon>
        <taxon>Pseudomonadati</taxon>
        <taxon>Planctomycetota</taxon>
        <taxon>Planctomycetia</taxon>
        <taxon>Planctomycetales</taxon>
        <taxon>Planctomycetaceae</taxon>
        <taxon>Caulifigura</taxon>
    </lineage>
</organism>
<evidence type="ECO:0000259" key="6">
    <source>
        <dbReference type="PROSITE" id="PS50832"/>
    </source>
</evidence>
<dbReference type="KEGG" id="ccos:Pan44_05130"/>
<dbReference type="Gene3D" id="2.40.50.140">
    <property type="entry name" value="Nucleic acid-binding proteins"/>
    <property type="match status" value="1"/>
</dbReference>
<dbReference type="RefSeq" id="WP_145026905.1">
    <property type="nucleotide sequence ID" value="NZ_CP036271.1"/>
</dbReference>
<dbReference type="CDD" id="cd01854">
    <property type="entry name" value="YjeQ_EngC"/>
    <property type="match status" value="1"/>
</dbReference>
<dbReference type="Pfam" id="PF03193">
    <property type="entry name" value="RsgA_GTPase"/>
    <property type="match status" value="1"/>
</dbReference>
<dbReference type="InterPro" id="IPR004881">
    <property type="entry name" value="Ribosome_biogen_GTPase_RsgA"/>
</dbReference>
<feature type="binding site" evidence="3">
    <location>
        <begin position="196"/>
        <end position="199"/>
    </location>
    <ligand>
        <name>GTP</name>
        <dbReference type="ChEBI" id="CHEBI:37565"/>
    </ligand>
</feature>
<dbReference type="PROSITE" id="PS50832">
    <property type="entry name" value="S1_IF1_TYPE"/>
    <property type="match status" value="1"/>
</dbReference>
<dbReference type="GO" id="GO:0003743">
    <property type="term" value="F:translation initiation factor activity"/>
    <property type="evidence" value="ECO:0007669"/>
    <property type="project" value="UniProtKB-UniRule"/>
</dbReference>
<dbReference type="GO" id="GO:0019843">
    <property type="term" value="F:rRNA binding"/>
    <property type="evidence" value="ECO:0007669"/>
    <property type="project" value="UniProtKB-KW"/>
</dbReference>
<keyword evidence="1 3" id="KW-0547">Nucleotide-binding</keyword>
<protein>
    <recommendedName>
        <fullName evidence="3">Small ribosomal subunit biogenesis GTPase RsgA</fullName>
        <ecNumber evidence="3">3.6.1.-</ecNumber>
    </recommendedName>
</protein>
<evidence type="ECO:0000256" key="4">
    <source>
        <dbReference type="PROSITE-ProRule" id="PRU00181"/>
    </source>
</evidence>
<dbReference type="EMBL" id="CP036271">
    <property type="protein sequence ID" value="QDT52501.1"/>
    <property type="molecule type" value="Genomic_DNA"/>
</dbReference>
<dbReference type="GO" id="GO:0003924">
    <property type="term" value="F:GTPase activity"/>
    <property type="evidence" value="ECO:0007669"/>
    <property type="project" value="UniProtKB-UniRule"/>
</dbReference>
<feature type="binding site" evidence="3">
    <location>
        <begin position="247"/>
        <end position="255"/>
    </location>
    <ligand>
        <name>GTP</name>
        <dbReference type="ChEBI" id="CHEBI:37565"/>
    </ligand>
</feature>
<dbReference type="GO" id="GO:0005737">
    <property type="term" value="C:cytoplasm"/>
    <property type="evidence" value="ECO:0007669"/>
    <property type="project" value="UniProtKB-SubCell"/>
</dbReference>
<keyword evidence="3 9" id="KW-0378">Hydrolase</keyword>
<keyword evidence="10" id="KW-1185">Reference proteome</keyword>
<dbReference type="PANTHER" id="PTHR32120">
    <property type="entry name" value="SMALL RIBOSOMAL SUBUNIT BIOGENESIS GTPASE RSGA"/>
    <property type="match status" value="1"/>
</dbReference>
<feature type="compositionally biased region" description="Basic and acidic residues" evidence="5">
    <location>
        <begin position="22"/>
        <end position="51"/>
    </location>
</feature>
<feature type="binding site" evidence="3">
    <location>
        <position position="336"/>
    </location>
    <ligand>
        <name>Zn(2+)</name>
        <dbReference type="ChEBI" id="CHEBI:29105"/>
    </ligand>
</feature>
<feature type="domain" description="EngC GTPase" evidence="7">
    <location>
        <begin position="156"/>
        <end position="303"/>
    </location>
</feature>
<keyword evidence="4" id="KW-0648">Protein biosynthesis</keyword>
<dbReference type="OrthoDB" id="9809485at2"/>
<dbReference type="GO" id="GO:0046872">
    <property type="term" value="F:metal ion binding"/>
    <property type="evidence" value="ECO:0007669"/>
    <property type="project" value="UniProtKB-KW"/>
</dbReference>
<evidence type="ECO:0000313" key="9">
    <source>
        <dbReference type="EMBL" id="QDT52501.1"/>
    </source>
</evidence>
<gene>
    <name evidence="3 9" type="primary">rsgA</name>
    <name evidence="9" type="ORF">Pan44_05130</name>
</gene>
<keyword evidence="2 3" id="KW-0342">GTP-binding</keyword>
<dbReference type="Proteomes" id="UP000315700">
    <property type="component" value="Chromosome"/>
</dbReference>
<dbReference type="InterPro" id="IPR010914">
    <property type="entry name" value="RsgA_GTPase_dom"/>
</dbReference>
<evidence type="ECO:0000259" key="8">
    <source>
        <dbReference type="PROSITE" id="PS51721"/>
    </source>
</evidence>
<comment type="function">
    <text evidence="3">One of several proteins that assist in the late maturation steps of the functional core of the 30S ribosomal subunit. Helps release RbfA from mature subunits. May play a role in the assembly of ribosomal proteins into the subunit. Circularly permuted GTPase that catalyzes slow GTP hydrolysis, GTPase activity is stimulated by the 30S ribosomal subunit.</text>
</comment>
<dbReference type="NCBIfam" id="TIGR00157">
    <property type="entry name" value="ribosome small subunit-dependent GTPase A"/>
    <property type="match status" value="1"/>
</dbReference>
<proteinExistence type="inferred from homology"/>
<feature type="binding site" evidence="3">
    <location>
        <position position="334"/>
    </location>
    <ligand>
        <name>Zn(2+)</name>
        <dbReference type="ChEBI" id="CHEBI:29105"/>
    </ligand>
</feature>
<dbReference type="Gene3D" id="3.40.50.300">
    <property type="entry name" value="P-loop containing nucleotide triphosphate hydrolases"/>
    <property type="match status" value="1"/>
</dbReference>
<dbReference type="Gene3D" id="1.10.40.50">
    <property type="entry name" value="Probable gtpase engc, domain 3"/>
    <property type="match status" value="1"/>
</dbReference>
<comment type="subcellular location">
    <subcellularLocation>
        <location evidence="3">Cytoplasm</location>
    </subcellularLocation>
</comment>
<dbReference type="PROSITE" id="PS51721">
    <property type="entry name" value="G_CP"/>
    <property type="match status" value="1"/>
</dbReference>
<evidence type="ECO:0000256" key="3">
    <source>
        <dbReference type="HAMAP-Rule" id="MF_01820"/>
    </source>
</evidence>
<comment type="cofactor">
    <cofactor evidence="3">
        <name>Zn(2+)</name>
        <dbReference type="ChEBI" id="CHEBI:29105"/>
    </cofactor>
    <text evidence="3">Binds 1 zinc ion per subunit.</text>
</comment>
<dbReference type="GO" id="GO:0042274">
    <property type="term" value="P:ribosomal small subunit biogenesis"/>
    <property type="evidence" value="ECO:0007669"/>
    <property type="project" value="UniProtKB-UniRule"/>
</dbReference>
<dbReference type="SUPFAM" id="SSF50249">
    <property type="entry name" value="Nucleic acid-binding proteins"/>
    <property type="match status" value="1"/>
</dbReference>
<evidence type="ECO:0000256" key="5">
    <source>
        <dbReference type="SAM" id="MobiDB-lite"/>
    </source>
</evidence>
<dbReference type="InterPro" id="IPR030378">
    <property type="entry name" value="G_CP_dom"/>
</dbReference>
<keyword evidence="3" id="KW-0479">Metal-binding</keyword>
<feature type="region of interest" description="Disordered" evidence="5">
    <location>
        <begin position="1"/>
        <end position="61"/>
    </location>
</feature>
<comment type="similarity">
    <text evidence="3">Belongs to the TRAFAC class YlqF/YawG GTPase family. RsgA subfamily.</text>
</comment>
<dbReference type="PROSITE" id="PS50936">
    <property type="entry name" value="ENGC_GTPASE"/>
    <property type="match status" value="1"/>
</dbReference>
<dbReference type="FunCoup" id="A0A517S8P7">
    <property type="interactions" value="382"/>
</dbReference>
<evidence type="ECO:0000259" key="7">
    <source>
        <dbReference type="PROSITE" id="PS50936"/>
    </source>
</evidence>
<sequence>MARDDKRKIRVSFRKNRNARTRQNDWTKAREDEAADAVHSERLSGKGELTRRRTVVTSAESSDGLRDVDASCVSGRVLWTVGANHSAVELDDGSVRHCSVRRVLRTMQRETRSLVVAGDRVLVRPTEGDEGVIERIEPRTSTISRTSGRFQQILTANVDQAVIVVSADDPPLKLGVVDRFLVGAEKGGVRGIVCINKADLVNPVLLQPIAGQYTRIGFDVVLVSARLGLGIDELRRRLVGHQSVVAGQSGVGKSSLLNCVQPGLDRRTGGISDETGKGTHTTRVAELFRLDGGGWVVDTPGIRQLMLWDVAPGELEGLYPEFRPYVPDCRFASCSHLVEKECAVQAAVERGDISPLRYDTYTRMFNQDDDPAWVRPEDMD</sequence>
<keyword evidence="3" id="KW-0694">RNA-binding</keyword>
<evidence type="ECO:0000256" key="2">
    <source>
        <dbReference type="ARBA" id="ARBA00023134"/>
    </source>
</evidence>
<comment type="subunit">
    <text evidence="3">Monomer. Associates with 30S ribosomal subunit, binds 16S rRNA.</text>
</comment>
<dbReference type="GO" id="GO:0005525">
    <property type="term" value="F:GTP binding"/>
    <property type="evidence" value="ECO:0007669"/>
    <property type="project" value="UniProtKB-UniRule"/>
</dbReference>
<keyword evidence="3" id="KW-0963">Cytoplasm</keyword>
<keyword evidence="3" id="KW-0690">Ribosome biogenesis</keyword>
<evidence type="ECO:0000256" key="1">
    <source>
        <dbReference type="ARBA" id="ARBA00022741"/>
    </source>
</evidence>
<dbReference type="PANTHER" id="PTHR32120:SF11">
    <property type="entry name" value="SMALL RIBOSOMAL SUBUNIT BIOGENESIS GTPASE RSGA 1, MITOCHONDRIAL-RELATED"/>
    <property type="match status" value="1"/>
</dbReference>
<dbReference type="InterPro" id="IPR027417">
    <property type="entry name" value="P-loop_NTPase"/>
</dbReference>
<name>A0A517S8P7_9PLAN</name>
<accession>A0A517S8P7</accession>